<dbReference type="AlphaFoldDB" id="A0A1F7RQ70"/>
<reference evidence="1 2" key="1">
    <citation type="journal article" date="2016" name="Nat. Commun.">
        <title>Thousands of microbial genomes shed light on interconnected biogeochemical processes in an aquifer system.</title>
        <authorList>
            <person name="Anantharaman K."/>
            <person name="Brown C.T."/>
            <person name="Hug L.A."/>
            <person name="Sharon I."/>
            <person name="Castelle C.J."/>
            <person name="Probst A.J."/>
            <person name="Thomas B.C."/>
            <person name="Singh A."/>
            <person name="Wilkins M.J."/>
            <person name="Karaoz U."/>
            <person name="Brodie E.L."/>
            <person name="Williams K.H."/>
            <person name="Hubbard S.S."/>
            <person name="Banfield J.F."/>
        </authorList>
    </citation>
    <scope>NUCLEOTIDE SEQUENCE [LARGE SCALE GENOMIC DNA]</scope>
</reference>
<gene>
    <name evidence="1" type="ORF">A2W05_08800</name>
</gene>
<dbReference type="Proteomes" id="UP000178797">
    <property type="component" value="Unassembled WGS sequence"/>
</dbReference>
<accession>A0A1F7RQ70</accession>
<dbReference type="EMBL" id="MGDE01000213">
    <property type="protein sequence ID" value="OGL43702.1"/>
    <property type="molecule type" value="Genomic_DNA"/>
</dbReference>
<evidence type="ECO:0000313" key="1">
    <source>
        <dbReference type="EMBL" id="OGL43702.1"/>
    </source>
</evidence>
<sequence>MQGSVYVRKLLRIQFQTQHVADGRPVASILRATVTAPGRPSAGVPPTTNLVTGLADLLTAIDYPSLYDSGSRPENPVILRENERIFTFLDLVPGSGPASIGFLSDFIEFQHKIWRCIQVENDVAVGTTRMKCELWRR</sequence>
<evidence type="ECO:0000313" key="2">
    <source>
        <dbReference type="Proteomes" id="UP000178797"/>
    </source>
</evidence>
<organism evidence="1 2">
    <name type="scientific">Candidatus Schekmanbacteria bacterium RBG_16_38_10</name>
    <dbReference type="NCBI Taxonomy" id="1817879"/>
    <lineage>
        <taxon>Bacteria</taxon>
        <taxon>Candidatus Schekmaniibacteriota</taxon>
    </lineage>
</organism>
<comment type="caution">
    <text evidence="1">The sequence shown here is derived from an EMBL/GenBank/DDBJ whole genome shotgun (WGS) entry which is preliminary data.</text>
</comment>
<name>A0A1F7RQ70_9BACT</name>
<protein>
    <submittedName>
        <fullName evidence="1">Uncharacterized protein</fullName>
    </submittedName>
</protein>
<proteinExistence type="predicted"/>